<evidence type="ECO:0000256" key="1">
    <source>
        <dbReference type="SAM" id="Phobius"/>
    </source>
</evidence>
<evidence type="ECO:0008006" key="4">
    <source>
        <dbReference type="Google" id="ProtNLM"/>
    </source>
</evidence>
<name>A0ABU1J555_9BACL</name>
<keyword evidence="1" id="KW-1133">Transmembrane helix</keyword>
<proteinExistence type="predicted"/>
<dbReference type="EMBL" id="JAVDQH010000034">
    <property type="protein sequence ID" value="MDR6246626.1"/>
    <property type="molecule type" value="Genomic_DNA"/>
</dbReference>
<keyword evidence="1" id="KW-0812">Transmembrane</keyword>
<reference evidence="2 3" key="1">
    <citation type="submission" date="2023-07" db="EMBL/GenBank/DDBJ databases">
        <title>Genomic Encyclopedia of Type Strains, Phase IV (KMG-IV): sequencing the most valuable type-strain genomes for metagenomic binning, comparative biology and taxonomic classification.</title>
        <authorList>
            <person name="Goeker M."/>
        </authorList>
    </citation>
    <scope>NUCLEOTIDE SEQUENCE [LARGE SCALE GENOMIC DNA]</scope>
    <source>
        <strain evidence="2 3">DSM 22170</strain>
    </source>
</reference>
<evidence type="ECO:0000313" key="2">
    <source>
        <dbReference type="EMBL" id="MDR6246626.1"/>
    </source>
</evidence>
<evidence type="ECO:0000313" key="3">
    <source>
        <dbReference type="Proteomes" id="UP001185028"/>
    </source>
</evidence>
<dbReference type="Proteomes" id="UP001185028">
    <property type="component" value="Unassembled WGS sequence"/>
</dbReference>
<dbReference type="RefSeq" id="WP_188778560.1">
    <property type="nucleotide sequence ID" value="NZ_BMMB01000020.1"/>
</dbReference>
<sequence>MKYFFGKGRMMRWIEVLVVWIVLGRIFGIMSHMAWFGIGLMLQLLFHQLYERQKDLAPDAIKKRFALAAATGVVTLGGIANAFWAEYDAWWFQLFMVLFWSFCFYGAVRMYRETAKRQTTTKIADSI</sequence>
<gene>
    <name evidence="2" type="ORF">JOC58_004571</name>
</gene>
<protein>
    <recommendedName>
        <fullName evidence="4">DUF2178 domain-containing protein</fullName>
    </recommendedName>
</protein>
<feature type="transmembrane region" description="Helical" evidence="1">
    <location>
        <begin position="65"/>
        <end position="84"/>
    </location>
</feature>
<comment type="caution">
    <text evidence="2">The sequence shown here is derived from an EMBL/GenBank/DDBJ whole genome shotgun (WGS) entry which is preliminary data.</text>
</comment>
<keyword evidence="3" id="KW-1185">Reference proteome</keyword>
<organism evidence="2 3">
    <name type="scientific">Paenibacillus hunanensis</name>
    <dbReference type="NCBI Taxonomy" id="539262"/>
    <lineage>
        <taxon>Bacteria</taxon>
        <taxon>Bacillati</taxon>
        <taxon>Bacillota</taxon>
        <taxon>Bacilli</taxon>
        <taxon>Bacillales</taxon>
        <taxon>Paenibacillaceae</taxon>
        <taxon>Paenibacillus</taxon>
    </lineage>
</organism>
<feature type="transmembrane region" description="Helical" evidence="1">
    <location>
        <begin position="20"/>
        <end position="45"/>
    </location>
</feature>
<feature type="transmembrane region" description="Helical" evidence="1">
    <location>
        <begin position="90"/>
        <end position="108"/>
    </location>
</feature>
<accession>A0ABU1J555</accession>
<keyword evidence="1" id="KW-0472">Membrane</keyword>